<dbReference type="KEGG" id="gmw:113518002"/>
<dbReference type="Proteomes" id="UP001652740">
    <property type="component" value="Unplaced"/>
</dbReference>
<evidence type="ECO:0000313" key="2">
    <source>
        <dbReference type="Proteomes" id="UP001652740"/>
    </source>
</evidence>
<dbReference type="FunFam" id="3.40.50.720:FF:000353">
    <property type="entry name" value="WW domain-containing oxidoreductase"/>
    <property type="match status" value="1"/>
</dbReference>
<gene>
    <name evidence="3" type="primary">LOC113518002</name>
</gene>
<proteinExistence type="predicted"/>
<dbReference type="Pfam" id="PF00106">
    <property type="entry name" value="adh_short"/>
    <property type="match status" value="1"/>
</dbReference>
<name>A0A6J1WZA9_GALME</name>
<reference evidence="3" key="1">
    <citation type="submission" date="2025-08" db="UniProtKB">
        <authorList>
            <consortium name="RefSeq"/>
        </authorList>
    </citation>
    <scope>IDENTIFICATION</scope>
    <source>
        <tissue evidence="3">Whole larvae</tissue>
    </source>
</reference>
<dbReference type="Gene3D" id="3.40.50.720">
    <property type="entry name" value="NAD(P)-binding Rossmann-like Domain"/>
    <property type="match status" value="1"/>
</dbReference>
<dbReference type="PANTHER" id="PTHR43157:SF31">
    <property type="entry name" value="PHOSPHATIDYLINOSITOL-GLYCAN BIOSYNTHESIS CLASS F PROTEIN"/>
    <property type="match status" value="1"/>
</dbReference>
<dbReference type="SUPFAM" id="SSF51735">
    <property type="entry name" value="NAD(P)-binding Rossmann-fold domains"/>
    <property type="match status" value="1"/>
</dbReference>
<dbReference type="RefSeq" id="XP_026758550.1">
    <property type="nucleotide sequence ID" value="XM_026902749.3"/>
</dbReference>
<sequence length="312" mass="34604">MMLFLILILLFYIAVLLYFKVSLGICKCSKHLVGKVVIVTGANTGIGYEVAKDMAHRGARVILACKLEEYGKEAKDKIVAATGNLNVDYKSVDLSSLNSVRAFCDDILKTETQLDILINNAGTSTKAYKITKDGLLLDMQVNYFGHFLLTYLLLPLLKKSSPSRIINTSSILHKAAKLNFDNLNMVNEEYNAQKVYNNSKLCNLLMSMELARRLSGTGVTANSLHPGAVYTKLMTNHPVMKFDILRYIVRPFMKSSWEGAQTTIYLAVSPEVEGVTGGYFVDCKKTAPSITAQDDHIASKLWEVSERLVGLN</sequence>
<organism evidence="2 3">
    <name type="scientific">Galleria mellonella</name>
    <name type="common">Greater wax moth</name>
    <dbReference type="NCBI Taxonomy" id="7137"/>
    <lineage>
        <taxon>Eukaryota</taxon>
        <taxon>Metazoa</taxon>
        <taxon>Ecdysozoa</taxon>
        <taxon>Arthropoda</taxon>
        <taxon>Hexapoda</taxon>
        <taxon>Insecta</taxon>
        <taxon>Pterygota</taxon>
        <taxon>Neoptera</taxon>
        <taxon>Endopterygota</taxon>
        <taxon>Lepidoptera</taxon>
        <taxon>Glossata</taxon>
        <taxon>Ditrysia</taxon>
        <taxon>Pyraloidea</taxon>
        <taxon>Pyralidae</taxon>
        <taxon>Galleriinae</taxon>
        <taxon>Galleria</taxon>
    </lineage>
</organism>
<accession>A0A6J1WZA9</accession>
<dbReference type="GeneID" id="113518002"/>
<dbReference type="InterPro" id="IPR036291">
    <property type="entry name" value="NAD(P)-bd_dom_sf"/>
</dbReference>
<dbReference type="InterPro" id="IPR002347">
    <property type="entry name" value="SDR_fam"/>
</dbReference>
<protein>
    <submittedName>
        <fullName evidence="3">Retinol dehydrogenase 12-like</fullName>
    </submittedName>
</protein>
<dbReference type="GO" id="GO:0016491">
    <property type="term" value="F:oxidoreductase activity"/>
    <property type="evidence" value="ECO:0007669"/>
    <property type="project" value="UniProtKB-KW"/>
</dbReference>
<evidence type="ECO:0000313" key="3">
    <source>
        <dbReference type="RefSeq" id="XP_026758550.1"/>
    </source>
</evidence>
<dbReference type="PANTHER" id="PTHR43157">
    <property type="entry name" value="PHOSPHATIDYLINOSITOL-GLYCAN BIOSYNTHESIS CLASS F PROTEIN-RELATED"/>
    <property type="match status" value="1"/>
</dbReference>
<dbReference type="InParanoid" id="A0A6J1WZA9"/>
<keyword evidence="2" id="KW-1185">Reference proteome</keyword>
<keyword evidence="1" id="KW-0560">Oxidoreductase</keyword>
<dbReference type="OrthoDB" id="191139at2759"/>
<dbReference type="CDD" id="cd05327">
    <property type="entry name" value="retinol-DH_like_SDR_c_like"/>
    <property type="match status" value="1"/>
</dbReference>
<dbReference type="AlphaFoldDB" id="A0A6J1WZA9"/>
<dbReference type="PRINTS" id="PR00081">
    <property type="entry name" value="GDHRDH"/>
</dbReference>
<evidence type="ECO:0000256" key="1">
    <source>
        <dbReference type="ARBA" id="ARBA00023002"/>
    </source>
</evidence>